<protein>
    <recommendedName>
        <fullName evidence="1">Polymerase nucleotidyl transferase domain-containing protein</fullName>
    </recommendedName>
</protein>
<gene>
    <name evidence="2" type="ORF">CLV58_10777</name>
</gene>
<dbReference type="AlphaFoldDB" id="A0A2T0T2W4"/>
<dbReference type="EMBL" id="PVTE01000007">
    <property type="protein sequence ID" value="PRY39983.1"/>
    <property type="molecule type" value="Genomic_DNA"/>
</dbReference>
<evidence type="ECO:0000313" key="2">
    <source>
        <dbReference type="EMBL" id="PRY39983.1"/>
    </source>
</evidence>
<dbReference type="SUPFAM" id="SSF81301">
    <property type="entry name" value="Nucleotidyltransferase"/>
    <property type="match status" value="1"/>
</dbReference>
<evidence type="ECO:0000259" key="1">
    <source>
        <dbReference type="Pfam" id="PF01909"/>
    </source>
</evidence>
<name>A0A2T0T2W4_9BACT</name>
<reference evidence="2 3" key="1">
    <citation type="submission" date="2018-03" db="EMBL/GenBank/DDBJ databases">
        <title>Genomic Encyclopedia of Archaeal and Bacterial Type Strains, Phase II (KMG-II): from individual species to whole genera.</title>
        <authorList>
            <person name="Goeker M."/>
        </authorList>
    </citation>
    <scope>NUCLEOTIDE SEQUENCE [LARGE SCALE GENOMIC DNA]</scope>
    <source>
        <strain evidence="2 3">DSM 28354</strain>
    </source>
</reference>
<evidence type="ECO:0000313" key="3">
    <source>
        <dbReference type="Proteomes" id="UP000238375"/>
    </source>
</evidence>
<dbReference type="RefSeq" id="WP_106137618.1">
    <property type="nucleotide sequence ID" value="NZ_PVTE01000007.1"/>
</dbReference>
<dbReference type="Gene3D" id="3.30.460.10">
    <property type="entry name" value="Beta Polymerase, domain 2"/>
    <property type="match status" value="1"/>
</dbReference>
<dbReference type="PANTHER" id="PTHR33933">
    <property type="entry name" value="NUCLEOTIDYLTRANSFERASE"/>
    <property type="match status" value="1"/>
</dbReference>
<dbReference type="GO" id="GO:0016779">
    <property type="term" value="F:nucleotidyltransferase activity"/>
    <property type="evidence" value="ECO:0007669"/>
    <property type="project" value="InterPro"/>
</dbReference>
<keyword evidence="3" id="KW-1185">Reference proteome</keyword>
<accession>A0A2T0T2W4</accession>
<proteinExistence type="predicted"/>
<dbReference type="Pfam" id="PF01909">
    <property type="entry name" value="NTP_transf_2"/>
    <property type="match status" value="1"/>
</dbReference>
<dbReference type="InterPro" id="IPR052548">
    <property type="entry name" value="Type_VII_TA_antitoxin"/>
</dbReference>
<dbReference type="OrthoDB" id="1321649at2"/>
<dbReference type="InterPro" id="IPR043519">
    <property type="entry name" value="NT_sf"/>
</dbReference>
<dbReference type="InterPro" id="IPR002934">
    <property type="entry name" value="Polymerase_NTP_transf_dom"/>
</dbReference>
<organism evidence="2 3">
    <name type="scientific">Spirosoma oryzae</name>
    <dbReference type="NCBI Taxonomy" id="1469603"/>
    <lineage>
        <taxon>Bacteria</taxon>
        <taxon>Pseudomonadati</taxon>
        <taxon>Bacteroidota</taxon>
        <taxon>Cytophagia</taxon>
        <taxon>Cytophagales</taxon>
        <taxon>Cytophagaceae</taxon>
        <taxon>Spirosoma</taxon>
    </lineage>
</organism>
<dbReference type="PANTHER" id="PTHR33933:SF1">
    <property type="entry name" value="PROTEIN ADENYLYLTRANSFERASE MNTA-RELATED"/>
    <property type="match status" value="1"/>
</dbReference>
<feature type="domain" description="Polymerase nucleotidyl transferase" evidence="1">
    <location>
        <begin position="13"/>
        <end position="68"/>
    </location>
</feature>
<sequence length="111" mass="12520">MEATINPAIEPIVREFKTALQAMYGDRLREVILYGSYARGDYDDESDIDLMVVLSDEKVNTIGEVWKMGDLTTGLLFDYGKVISVLPVAASRFTTSYMPVYQNARREGIML</sequence>
<dbReference type="CDD" id="cd05403">
    <property type="entry name" value="NT_KNTase_like"/>
    <property type="match status" value="1"/>
</dbReference>
<dbReference type="Proteomes" id="UP000238375">
    <property type="component" value="Unassembled WGS sequence"/>
</dbReference>
<comment type="caution">
    <text evidence="2">The sequence shown here is derived from an EMBL/GenBank/DDBJ whole genome shotgun (WGS) entry which is preliminary data.</text>
</comment>